<dbReference type="InterPro" id="IPR038248">
    <property type="entry name" value="Dicer_dimer_sf"/>
</dbReference>
<dbReference type="Pfam" id="PF03368">
    <property type="entry name" value="Dicer_dimer"/>
    <property type="match status" value="1"/>
</dbReference>
<evidence type="ECO:0000256" key="1">
    <source>
        <dbReference type="ARBA" id="ARBA00022801"/>
    </source>
</evidence>
<keyword evidence="2" id="KW-0694">RNA-binding</keyword>
<dbReference type="EMBL" id="BJWL01000013">
    <property type="protein sequence ID" value="GFY99642.1"/>
    <property type="molecule type" value="Genomic_DNA"/>
</dbReference>
<dbReference type="GO" id="GO:0030422">
    <property type="term" value="P:siRNA processing"/>
    <property type="evidence" value="ECO:0007669"/>
    <property type="project" value="TreeGrafter"/>
</dbReference>
<dbReference type="GO" id="GO:0005634">
    <property type="term" value="C:nucleus"/>
    <property type="evidence" value="ECO:0007669"/>
    <property type="project" value="TreeGrafter"/>
</dbReference>
<evidence type="ECO:0000256" key="2">
    <source>
        <dbReference type="PROSITE-ProRule" id="PRU00657"/>
    </source>
</evidence>
<proteinExistence type="predicted"/>
<dbReference type="PANTHER" id="PTHR14950">
    <property type="entry name" value="DICER-RELATED"/>
    <property type="match status" value="1"/>
</dbReference>
<comment type="caution">
    <text evidence="4">The sequence shown here is derived from an EMBL/GenBank/DDBJ whole genome shotgun (WGS) entry which is preliminary data.</text>
</comment>
<keyword evidence="5" id="KW-1185">Reference proteome</keyword>
<dbReference type="GO" id="GO:0004525">
    <property type="term" value="F:ribonuclease III activity"/>
    <property type="evidence" value="ECO:0007669"/>
    <property type="project" value="TreeGrafter"/>
</dbReference>
<dbReference type="PROSITE" id="PS51327">
    <property type="entry name" value="DICER_DSRBF"/>
    <property type="match status" value="1"/>
</dbReference>
<dbReference type="AlphaFoldDB" id="A0A7J0FLN9"/>
<evidence type="ECO:0000313" key="5">
    <source>
        <dbReference type="Proteomes" id="UP000585474"/>
    </source>
</evidence>
<sequence length="404" mass="45659">MPQSEYAFLVDSGNQNELNLIENFKKDEEKMNAEIASRTSSVTFVDFDERTYKVASTGATISSGYSVSLLHHYCSKLPHDEYFNPQPKFSYFDDVEGRVCSITLPCNAPILEIISSPQSSTESAKRDACLKACKELHKLGALTDCLLPYQDDGDEELELDFSDSEGCEDEISRCELHEMLVPAALKEPWTDLETSVSLNSYFVRFCPHPADRLYKKFGLFLKAPLPGEAERMKLDLPLAHGRSVMTELVPSGVAKFDKDEILLAQNFQKMSLKVILDRSEFIPEYVSLGKNGFSSLGSSTFYLLLPVVQHAYKSTMTVDWKLVKRCLSSPIFRSRGDARDSVIPHWNNHLELANGRHSINDVINSLVYAPCKDTFFFISDVVAEKNGYSLYKDSTNHKEHYFKT</sequence>
<dbReference type="InterPro" id="IPR005034">
    <property type="entry name" value="Dicer_dimerisation"/>
</dbReference>
<gene>
    <name evidence="4" type="ORF">Acr_13g0010420</name>
</gene>
<keyword evidence="1" id="KW-0378">Hydrolase</keyword>
<evidence type="ECO:0000259" key="3">
    <source>
        <dbReference type="PROSITE" id="PS51327"/>
    </source>
</evidence>
<dbReference type="Gene3D" id="3.30.160.380">
    <property type="entry name" value="Dicer dimerisation domain"/>
    <property type="match status" value="1"/>
</dbReference>
<dbReference type="GO" id="GO:0003723">
    <property type="term" value="F:RNA binding"/>
    <property type="evidence" value="ECO:0007669"/>
    <property type="project" value="UniProtKB-UniRule"/>
</dbReference>
<evidence type="ECO:0000313" key="4">
    <source>
        <dbReference type="EMBL" id="GFY99642.1"/>
    </source>
</evidence>
<protein>
    <submittedName>
        <fullName evidence="4">Dicer-like 4</fullName>
    </submittedName>
</protein>
<dbReference type="PANTHER" id="PTHR14950:SF15">
    <property type="entry name" value="DICER-LIKE PROTEIN 4"/>
    <property type="match status" value="1"/>
</dbReference>
<dbReference type="Proteomes" id="UP000585474">
    <property type="component" value="Unassembled WGS sequence"/>
</dbReference>
<organism evidence="4 5">
    <name type="scientific">Actinidia rufa</name>
    <dbReference type="NCBI Taxonomy" id="165716"/>
    <lineage>
        <taxon>Eukaryota</taxon>
        <taxon>Viridiplantae</taxon>
        <taxon>Streptophyta</taxon>
        <taxon>Embryophyta</taxon>
        <taxon>Tracheophyta</taxon>
        <taxon>Spermatophyta</taxon>
        <taxon>Magnoliopsida</taxon>
        <taxon>eudicotyledons</taxon>
        <taxon>Gunneridae</taxon>
        <taxon>Pentapetalae</taxon>
        <taxon>asterids</taxon>
        <taxon>Ericales</taxon>
        <taxon>Actinidiaceae</taxon>
        <taxon>Actinidia</taxon>
    </lineage>
</organism>
<reference evidence="4 5" key="1">
    <citation type="submission" date="2019-07" db="EMBL/GenBank/DDBJ databases">
        <title>De Novo Assembly of kiwifruit Actinidia rufa.</title>
        <authorList>
            <person name="Sugita-Konishi S."/>
            <person name="Sato K."/>
            <person name="Mori E."/>
            <person name="Abe Y."/>
            <person name="Kisaki G."/>
            <person name="Hamano K."/>
            <person name="Suezawa K."/>
            <person name="Otani M."/>
            <person name="Fukuda T."/>
            <person name="Manabe T."/>
            <person name="Gomi K."/>
            <person name="Tabuchi M."/>
            <person name="Akimitsu K."/>
            <person name="Kataoka I."/>
        </authorList>
    </citation>
    <scope>NUCLEOTIDE SEQUENCE [LARGE SCALE GENOMIC DNA]</scope>
    <source>
        <strain evidence="5">cv. Fuchu</strain>
    </source>
</reference>
<dbReference type="FunFam" id="3.30.160.380:FF:000001">
    <property type="entry name" value="Endoribonuclease dicer-like 1"/>
    <property type="match status" value="1"/>
</dbReference>
<feature type="domain" description="Dicer dsRNA-binding fold" evidence="3">
    <location>
        <begin position="66"/>
        <end position="156"/>
    </location>
</feature>
<dbReference type="GO" id="GO:0005737">
    <property type="term" value="C:cytoplasm"/>
    <property type="evidence" value="ECO:0007669"/>
    <property type="project" value="TreeGrafter"/>
</dbReference>
<name>A0A7J0FLN9_9ERIC</name>
<accession>A0A7J0FLN9</accession>
<dbReference type="OrthoDB" id="6513042at2759"/>